<evidence type="ECO:0000256" key="2">
    <source>
        <dbReference type="SAM" id="MobiDB-lite"/>
    </source>
</evidence>
<comment type="caution">
    <text evidence="4">The sequence shown here is derived from an EMBL/GenBank/DDBJ whole genome shotgun (WGS) entry which is preliminary data.</text>
</comment>
<organism evidence="4 5">
    <name type="scientific">Frankia nepalensis</name>
    <dbReference type="NCBI Taxonomy" id="1836974"/>
    <lineage>
        <taxon>Bacteria</taxon>
        <taxon>Bacillati</taxon>
        <taxon>Actinomycetota</taxon>
        <taxon>Actinomycetes</taxon>
        <taxon>Frankiales</taxon>
        <taxon>Frankiaceae</taxon>
        <taxon>Frankia</taxon>
    </lineage>
</organism>
<dbReference type="InterPro" id="IPR001647">
    <property type="entry name" value="HTH_TetR"/>
</dbReference>
<evidence type="ECO:0000313" key="5">
    <source>
        <dbReference type="Proteomes" id="UP000604475"/>
    </source>
</evidence>
<keyword evidence="5" id="KW-1185">Reference proteome</keyword>
<feature type="compositionally biased region" description="Pro residues" evidence="2">
    <location>
        <begin position="1"/>
        <end position="16"/>
    </location>
</feature>
<feature type="non-terminal residue" evidence="4">
    <location>
        <position position="1"/>
    </location>
</feature>
<dbReference type="AlphaFoldDB" id="A0A937RFQ0"/>
<accession>A0A937RFQ0</accession>
<dbReference type="Pfam" id="PF00440">
    <property type="entry name" value="TetR_N"/>
    <property type="match status" value="1"/>
</dbReference>
<dbReference type="Gene3D" id="1.10.357.10">
    <property type="entry name" value="Tetracycline Repressor, domain 2"/>
    <property type="match status" value="1"/>
</dbReference>
<keyword evidence="1" id="KW-0238">DNA-binding</keyword>
<dbReference type="RefSeq" id="WP_203031831.1">
    <property type="nucleotide sequence ID" value="NZ_JAEACQ010000268.1"/>
</dbReference>
<name>A0A937RFQ0_9ACTN</name>
<sequence>PPAPPPPPPPRPPPPGGGRGGGAPRLRLLLTAERLYAERGHDAVSLREICRAAGNGNNNAVQYHFGDEAGLLRAIVAYRVGPLDQRRAALLAAVGAAGREPGARELLDVLLRPLAEEARRPDSHYVRFLRRFGSHPPEQHPWWSAGEPAAPVGHEVTLAILDRLTAVPEPLRRLRLRHATIMCLTALADYDRLPAPGPSRDPLLDSPAGAVPYERYVTDLFDMASAALTAPASPC</sequence>
<feature type="domain" description="HTH tetR-type" evidence="3">
    <location>
        <begin position="29"/>
        <end position="75"/>
    </location>
</feature>
<reference evidence="4" key="1">
    <citation type="submission" date="2020-12" db="EMBL/GenBank/DDBJ databases">
        <title>Genomic characterization of non-nitrogen-fixing Frankia strains.</title>
        <authorList>
            <person name="Carlos-Shanley C."/>
            <person name="Guerra T."/>
            <person name="Hahn D."/>
        </authorList>
    </citation>
    <scope>NUCLEOTIDE SEQUENCE</scope>
    <source>
        <strain evidence="4">CN6</strain>
    </source>
</reference>
<dbReference type="Proteomes" id="UP000604475">
    <property type="component" value="Unassembled WGS sequence"/>
</dbReference>
<dbReference type="GO" id="GO:0003677">
    <property type="term" value="F:DNA binding"/>
    <property type="evidence" value="ECO:0007669"/>
    <property type="project" value="UniProtKB-KW"/>
</dbReference>
<gene>
    <name evidence="4" type="ORF">I7412_30120</name>
</gene>
<dbReference type="EMBL" id="JAEACQ010000268">
    <property type="protein sequence ID" value="MBL7631341.1"/>
    <property type="molecule type" value="Genomic_DNA"/>
</dbReference>
<evidence type="ECO:0000259" key="3">
    <source>
        <dbReference type="Pfam" id="PF00440"/>
    </source>
</evidence>
<protein>
    <submittedName>
        <fullName evidence="4">TetR family transcriptional regulator</fullName>
    </submittedName>
</protein>
<evidence type="ECO:0000313" key="4">
    <source>
        <dbReference type="EMBL" id="MBL7631341.1"/>
    </source>
</evidence>
<feature type="region of interest" description="Disordered" evidence="2">
    <location>
        <begin position="1"/>
        <end position="23"/>
    </location>
</feature>
<evidence type="ECO:0000256" key="1">
    <source>
        <dbReference type="ARBA" id="ARBA00023125"/>
    </source>
</evidence>
<dbReference type="InterPro" id="IPR009057">
    <property type="entry name" value="Homeodomain-like_sf"/>
</dbReference>
<dbReference type="SUPFAM" id="SSF46689">
    <property type="entry name" value="Homeodomain-like"/>
    <property type="match status" value="1"/>
</dbReference>
<proteinExistence type="predicted"/>